<reference evidence="2" key="1">
    <citation type="submission" date="2022-01" db="EMBL/GenBank/DDBJ databases">
        <title>Comparative genomics reveals a dynamic genome evolution in the ectomycorrhizal milk-cap (Lactarius) mushrooms.</title>
        <authorList>
            <consortium name="DOE Joint Genome Institute"/>
            <person name="Lebreton A."/>
            <person name="Tang N."/>
            <person name="Kuo A."/>
            <person name="LaButti K."/>
            <person name="Drula E."/>
            <person name="Barry K."/>
            <person name="Clum A."/>
            <person name="Lipzen A."/>
            <person name="Mousain D."/>
            <person name="Ng V."/>
            <person name="Wang R."/>
            <person name="Wang X."/>
            <person name="Dai Y."/>
            <person name="Henrissat B."/>
            <person name="Grigoriev I.V."/>
            <person name="Guerin-Laguette A."/>
            <person name="Yu F."/>
            <person name="Martin F.M."/>
        </authorList>
    </citation>
    <scope>NUCLEOTIDE SEQUENCE</scope>
    <source>
        <strain evidence="2">QP</strain>
    </source>
</reference>
<dbReference type="InterPro" id="IPR029058">
    <property type="entry name" value="AB_hydrolase_fold"/>
</dbReference>
<protein>
    <submittedName>
        <fullName evidence="2">Alpha/beta-hydrolase</fullName>
    </submittedName>
</protein>
<sequence length="656" mass="71306">MSPRTAPFGTWSSPITADVLVQSSISLVDVLLDPVTHKIYHIERRPSEGGRAVIVDTIANKDIFGSEWNATTKVHEYGGGAAIVHDGTAYFSHSPDGRVYSFKDGSEPKAVTPTEVPFRYADFDVHPIHRHLLAAVLEDHTNDDPTTVVNTLVVINTKTQSLTTIASGADFYAAPRFSPDGARIAFQRWNHPDMPWQRSAIHVFTFVADGDRITYGDEKEIAWGQREVSVGYPRWIDSDNLVFLTDESGFLNPWAYSVSSKSADPLLATPVSQDFAVPAFTLAGSPYTVLDTEKRVVLFSALKSGRNVLYIFDWKTKSLIPVDNPFVSISAIRAVDDKTLVFQARSTRTPSAIIKLTISDPSAPHSGVTYQTLKSSAESLPFPDGIISRPESLTLGTESEPVYATLYPPTNFAYDGSSDPTEKPPCIVNAHGGPTGMAAQGLDWTTQYFTSRGWAWVDVDYSGSGGYGRKYIDRLNGAWGIADIADCASAATALASQGRTDGARTAIRGGSAGGFTTLAAVSQPATRHAFTVGTSLFGISDLTRLAKAGTHKFELRYMDKLMGGTVEEIPDVYVERSPVNNAQNIRSPLLLLQGTEDKVVPPEQAEAIEKIMQAQGRHVEKVLFDGEGHGFIKAESIKVALETERGFYEKVFGIGL</sequence>
<dbReference type="GO" id="GO:0008236">
    <property type="term" value="F:serine-type peptidase activity"/>
    <property type="evidence" value="ECO:0007669"/>
    <property type="project" value="InterPro"/>
</dbReference>
<dbReference type="Pfam" id="PF00326">
    <property type="entry name" value="Peptidase_S9"/>
    <property type="match status" value="1"/>
</dbReference>
<dbReference type="SUPFAM" id="SSF53474">
    <property type="entry name" value="alpha/beta-Hydrolases"/>
    <property type="match status" value="1"/>
</dbReference>
<dbReference type="AlphaFoldDB" id="A0AAD4Q7Q6"/>
<proteinExistence type="predicted"/>
<accession>A0AAD4Q7Q6</accession>
<name>A0AAD4Q7Q6_9AGAM</name>
<dbReference type="Proteomes" id="UP001201163">
    <property type="component" value="Unassembled WGS sequence"/>
</dbReference>
<keyword evidence="3" id="KW-1185">Reference proteome</keyword>
<dbReference type="SUPFAM" id="SSF82171">
    <property type="entry name" value="DPP6 N-terminal domain-like"/>
    <property type="match status" value="1"/>
</dbReference>
<evidence type="ECO:0000313" key="2">
    <source>
        <dbReference type="EMBL" id="KAH8979089.1"/>
    </source>
</evidence>
<organism evidence="2 3">
    <name type="scientific">Lactarius akahatsu</name>
    <dbReference type="NCBI Taxonomy" id="416441"/>
    <lineage>
        <taxon>Eukaryota</taxon>
        <taxon>Fungi</taxon>
        <taxon>Dikarya</taxon>
        <taxon>Basidiomycota</taxon>
        <taxon>Agaricomycotina</taxon>
        <taxon>Agaricomycetes</taxon>
        <taxon>Russulales</taxon>
        <taxon>Russulaceae</taxon>
        <taxon>Lactarius</taxon>
    </lineage>
</organism>
<dbReference type="PANTHER" id="PTHR43056:SF5">
    <property type="entry name" value="PEPTIDASE S9 PROLYL OLIGOPEPTIDASE CATALYTIC DOMAIN-CONTAINING PROTEIN"/>
    <property type="match status" value="1"/>
</dbReference>
<evidence type="ECO:0000313" key="3">
    <source>
        <dbReference type="Proteomes" id="UP001201163"/>
    </source>
</evidence>
<dbReference type="Gene3D" id="3.40.50.1820">
    <property type="entry name" value="alpha/beta hydrolase"/>
    <property type="match status" value="1"/>
</dbReference>
<dbReference type="GO" id="GO:0006508">
    <property type="term" value="P:proteolysis"/>
    <property type="evidence" value="ECO:0007669"/>
    <property type="project" value="InterPro"/>
</dbReference>
<dbReference type="InterPro" id="IPR011042">
    <property type="entry name" value="6-blade_b-propeller_TolB-like"/>
</dbReference>
<dbReference type="InterPro" id="IPR050585">
    <property type="entry name" value="Xaa-Pro_dipeptidyl-ppase/CocE"/>
</dbReference>
<gene>
    <name evidence="2" type="ORF">EDB92DRAFT_1906155</name>
</gene>
<comment type="caution">
    <text evidence="2">The sequence shown here is derived from an EMBL/GenBank/DDBJ whole genome shotgun (WGS) entry which is preliminary data.</text>
</comment>
<evidence type="ECO:0000259" key="1">
    <source>
        <dbReference type="Pfam" id="PF00326"/>
    </source>
</evidence>
<dbReference type="Gene3D" id="2.120.10.30">
    <property type="entry name" value="TolB, C-terminal domain"/>
    <property type="match status" value="1"/>
</dbReference>
<dbReference type="EMBL" id="JAKELL010000186">
    <property type="protein sequence ID" value="KAH8979089.1"/>
    <property type="molecule type" value="Genomic_DNA"/>
</dbReference>
<dbReference type="PANTHER" id="PTHR43056">
    <property type="entry name" value="PEPTIDASE S9 PROLYL OLIGOPEPTIDASE"/>
    <property type="match status" value="1"/>
</dbReference>
<dbReference type="InterPro" id="IPR001375">
    <property type="entry name" value="Peptidase_S9_cat"/>
</dbReference>
<feature type="domain" description="Peptidase S9 prolyl oligopeptidase catalytic" evidence="1">
    <location>
        <begin position="442"/>
        <end position="653"/>
    </location>
</feature>